<dbReference type="CDD" id="cd00047">
    <property type="entry name" value="PTPc"/>
    <property type="match status" value="1"/>
</dbReference>
<dbReference type="PANTHER" id="PTHR19134">
    <property type="entry name" value="RECEPTOR-TYPE TYROSINE-PROTEIN PHOSPHATASE"/>
    <property type="match status" value="1"/>
</dbReference>
<dbReference type="AlphaFoldDB" id="A0A0M3JVC4"/>
<protein>
    <submittedName>
        <fullName evidence="4">Tyrosine-protein phosphatase domain-containing protein</fullName>
    </submittedName>
</protein>
<dbReference type="SMART" id="SM00194">
    <property type="entry name" value="PTPc"/>
    <property type="match status" value="1"/>
</dbReference>
<dbReference type="InterPro" id="IPR029021">
    <property type="entry name" value="Prot-tyrosine_phosphatase-like"/>
</dbReference>
<dbReference type="InterPro" id="IPR050348">
    <property type="entry name" value="Protein-Tyr_Phosphatase"/>
</dbReference>
<dbReference type="Pfam" id="PF00102">
    <property type="entry name" value="Y_phosphatase"/>
    <property type="match status" value="1"/>
</dbReference>
<name>A0A0M3JVC4_ANISI</name>
<dbReference type="InterPro" id="IPR000242">
    <property type="entry name" value="PTP_cat"/>
</dbReference>
<dbReference type="WBParaSite" id="ASIM_0001217301-mRNA-1">
    <property type="protein sequence ID" value="ASIM_0001217301-mRNA-1"/>
    <property type="gene ID" value="ASIM_0001217301"/>
</dbReference>
<evidence type="ECO:0000313" key="3">
    <source>
        <dbReference type="Proteomes" id="UP000267096"/>
    </source>
</evidence>
<reference evidence="4" key="1">
    <citation type="submission" date="2017-02" db="UniProtKB">
        <authorList>
            <consortium name="WormBaseParasite"/>
        </authorList>
    </citation>
    <scope>IDENTIFICATION</scope>
</reference>
<organism evidence="4">
    <name type="scientific">Anisakis simplex</name>
    <name type="common">Herring worm</name>
    <dbReference type="NCBI Taxonomy" id="6269"/>
    <lineage>
        <taxon>Eukaryota</taxon>
        <taxon>Metazoa</taxon>
        <taxon>Ecdysozoa</taxon>
        <taxon>Nematoda</taxon>
        <taxon>Chromadorea</taxon>
        <taxon>Rhabditida</taxon>
        <taxon>Spirurina</taxon>
        <taxon>Ascaridomorpha</taxon>
        <taxon>Ascaridoidea</taxon>
        <taxon>Anisakidae</taxon>
        <taxon>Anisakis</taxon>
        <taxon>Anisakis simplex complex</taxon>
    </lineage>
</organism>
<evidence type="ECO:0000313" key="2">
    <source>
        <dbReference type="EMBL" id="VDK45498.1"/>
    </source>
</evidence>
<dbReference type="EMBL" id="UYRR01031089">
    <property type="protein sequence ID" value="VDK45498.1"/>
    <property type="molecule type" value="Genomic_DNA"/>
</dbReference>
<evidence type="ECO:0000313" key="4">
    <source>
        <dbReference type="WBParaSite" id="ASIM_0001217301-mRNA-1"/>
    </source>
</evidence>
<dbReference type="SUPFAM" id="SSF52799">
    <property type="entry name" value="(Phosphotyrosine protein) phosphatases II"/>
    <property type="match status" value="1"/>
</dbReference>
<evidence type="ECO:0000259" key="1">
    <source>
        <dbReference type="PROSITE" id="PS50055"/>
    </source>
</evidence>
<dbReference type="Gene3D" id="3.90.190.10">
    <property type="entry name" value="Protein tyrosine phosphatase superfamily"/>
    <property type="match status" value="1"/>
</dbReference>
<dbReference type="OrthoDB" id="5843820at2759"/>
<reference evidence="2 3" key="2">
    <citation type="submission" date="2018-11" db="EMBL/GenBank/DDBJ databases">
        <authorList>
            <consortium name="Pathogen Informatics"/>
        </authorList>
    </citation>
    <scope>NUCLEOTIDE SEQUENCE [LARGE SCALE GENOMIC DNA]</scope>
</reference>
<sequence length="295" mass="33407">MRSSRSTRRGKTRNIPSPAALAIHLKAIGKKIGDGVAEVYSNISKESSTFFAFFDKQNASKNKYPDRIFLADRTRVVLNDDPNYYHASWVDGCTQERQYILAQAPFDSSTTSDFYRMVLQTKPEVIVTLMKIESVADGKLLPSEGKSKVYGSITVKNDGTKKMDDSDAYNLTVSAGNSEHKVTIFALSSWTDDLKIAHGFADFHHAVRKEMKEKPREGWQMIVCPTGVHRASVWAVYDTEFERLKTKSRIRFSDTHFEMCDFNVMAQSLAAGSRFEKNTKEVLSSKVCTFEERIH</sequence>
<gene>
    <name evidence="2" type="ORF">ASIM_LOCUS11639</name>
</gene>
<accession>A0A0M3JVC4</accession>
<dbReference type="GO" id="GO:0004725">
    <property type="term" value="F:protein tyrosine phosphatase activity"/>
    <property type="evidence" value="ECO:0007669"/>
    <property type="project" value="InterPro"/>
</dbReference>
<dbReference type="PROSITE" id="PS50055">
    <property type="entry name" value="TYR_PHOSPHATASE_PTP"/>
    <property type="match status" value="1"/>
</dbReference>
<feature type="domain" description="Tyrosine-protein phosphatase" evidence="1">
    <location>
        <begin position="57"/>
        <end position="250"/>
    </location>
</feature>
<dbReference type="Proteomes" id="UP000267096">
    <property type="component" value="Unassembled WGS sequence"/>
</dbReference>
<keyword evidence="3" id="KW-1185">Reference proteome</keyword>
<dbReference type="PANTHER" id="PTHR19134:SF559">
    <property type="entry name" value="TYROSINE-PROTEIN PHOSPHATASE DOMAIN-CONTAINING PROTEIN"/>
    <property type="match status" value="1"/>
</dbReference>
<proteinExistence type="predicted"/>